<reference evidence="2" key="1">
    <citation type="submission" date="2022-10" db="EMBL/GenBank/DDBJ databases">
        <title>Comparative genomic analysis of Cohnella hashimotonis sp. nov., isolated from the International Space Station.</title>
        <authorList>
            <person name="Simpson A."/>
            <person name="Venkateswaran K."/>
        </authorList>
    </citation>
    <scope>NUCLEOTIDE SEQUENCE</scope>
    <source>
        <strain evidence="2">DSM 28161</strain>
    </source>
</reference>
<keyword evidence="1" id="KW-0812">Transmembrane</keyword>
<gene>
    <name evidence="2" type="ORF">OMP40_04335</name>
</gene>
<sequence>MTMQMPIKETGFRRALSIARDALWFVIPLLIAAGIFGYKYHFPKRISADYPAIEYRIGNPASAERTTIHVKGKLYRPLYRDPYFKGRIAIDKYDFTGSSDYSMYPITFTSDLLNGWGSLGYNAYLDRTIKMEMLGVLWQHDDMKALKISIYEPVRASQKETKDLTLIAPADHIDTAMALERKFSDRGQKLTNDTKINGSAIPPQR</sequence>
<comment type="caution">
    <text evidence="2">The sequence shown here is derived from an EMBL/GenBank/DDBJ whole genome shotgun (WGS) entry which is preliminary data.</text>
</comment>
<evidence type="ECO:0000313" key="3">
    <source>
        <dbReference type="Proteomes" id="UP001153404"/>
    </source>
</evidence>
<dbReference type="Proteomes" id="UP001153404">
    <property type="component" value="Unassembled WGS sequence"/>
</dbReference>
<keyword evidence="3" id="KW-1185">Reference proteome</keyword>
<organism evidence="2 3">
    <name type="scientific">Cohnella rhizosphaerae</name>
    <dbReference type="NCBI Taxonomy" id="1457232"/>
    <lineage>
        <taxon>Bacteria</taxon>
        <taxon>Bacillati</taxon>
        <taxon>Bacillota</taxon>
        <taxon>Bacilli</taxon>
        <taxon>Bacillales</taxon>
        <taxon>Paenibacillaceae</taxon>
        <taxon>Cohnella</taxon>
    </lineage>
</organism>
<feature type="transmembrane region" description="Helical" evidence="1">
    <location>
        <begin position="21"/>
        <end position="38"/>
    </location>
</feature>
<name>A0A9X4KQJ8_9BACL</name>
<keyword evidence="1" id="KW-1133">Transmembrane helix</keyword>
<evidence type="ECO:0000256" key="1">
    <source>
        <dbReference type="SAM" id="Phobius"/>
    </source>
</evidence>
<accession>A0A9X4KQJ8</accession>
<proteinExistence type="predicted"/>
<evidence type="ECO:0000313" key="2">
    <source>
        <dbReference type="EMBL" id="MDG0808703.1"/>
    </source>
</evidence>
<dbReference type="AlphaFoldDB" id="A0A9X4KQJ8"/>
<keyword evidence="1" id="KW-0472">Membrane</keyword>
<protein>
    <submittedName>
        <fullName evidence="2">Uncharacterized protein</fullName>
    </submittedName>
</protein>
<dbReference type="RefSeq" id="WP_277529455.1">
    <property type="nucleotide sequence ID" value="NZ_JAPDIA010000002.1"/>
</dbReference>
<dbReference type="EMBL" id="JAPDIA010000002">
    <property type="protein sequence ID" value="MDG0808703.1"/>
    <property type="molecule type" value="Genomic_DNA"/>
</dbReference>